<dbReference type="GeneID" id="41983750"/>
<feature type="compositionally biased region" description="Gly residues" evidence="1">
    <location>
        <begin position="724"/>
        <end position="736"/>
    </location>
</feature>
<name>A0A8H8R2H1_9HELO</name>
<keyword evidence="2" id="KW-0472">Membrane</keyword>
<feature type="region of interest" description="Disordered" evidence="1">
    <location>
        <begin position="201"/>
        <end position="227"/>
    </location>
</feature>
<keyword evidence="4" id="KW-1185">Reference proteome</keyword>
<gene>
    <name evidence="3" type="ORF">LHYA1_G003552</name>
</gene>
<evidence type="ECO:0000256" key="1">
    <source>
        <dbReference type="SAM" id="MobiDB-lite"/>
    </source>
</evidence>
<feature type="compositionally biased region" description="Polar residues" evidence="1">
    <location>
        <begin position="173"/>
        <end position="189"/>
    </location>
</feature>
<feature type="region of interest" description="Disordered" evidence="1">
    <location>
        <begin position="267"/>
        <end position="300"/>
    </location>
</feature>
<dbReference type="AlphaFoldDB" id="A0A8H8R2H1"/>
<feature type="region of interest" description="Disordered" evidence="1">
    <location>
        <begin position="327"/>
        <end position="362"/>
    </location>
</feature>
<comment type="caution">
    <text evidence="3">The sequence shown here is derived from an EMBL/GenBank/DDBJ whole genome shotgun (WGS) entry which is preliminary data.</text>
</comment>
<evidence type="ECO:0000256" key="2">
    <source>
        <dbReference type="SAM" id="Phobius"/>
    </source>
</evidence>
<dbReference type="Proteomes" id="UP000431533">
    <property type="component" value="Unassembled WGS sequence"/>
</dbReference>
<feature type="compositionally biased region" description="Low complexity" evidence="1">
    <location>
        <begin position="201"/>
        <end position="213"/>
    </location>
</feature>
<feature type="compositionally biased region" description="Polar residues" evidence="1">
    <location>
        <begin position="469"/>
        <end position="492"/>
    </location>
</feature>
<feature type="compositionally biased region" description="Low complexity" evidence="1">
    <location>
        <begin position="590"/>
        <end position="601"/>
    </location>
</feature>
<dbReference type="EMBL" id="QGMH01000069">
    <property type="protein sequence ID" value="TVY26466.1"/>
    <property type="molecule type" value="Genomic_DNA"/>
</dbReference>
<keyword evidence="2" id="KW-1133">Transmembrane helix</keyword>
<reference evidence="3 4" key="1">
    <citation type="submission" date="2018-05" db="EMBL/GenBank/DDBJ databases">
        <title>Genome sequencing and assembly of the regulated plant pathogen Lachnellula willkommii and related sister species for the development of diagnostic species identification markers.</title>
        <authorList>
            <person name="Giroux E."/>
            <person name="Bilodeau G."/>
        </authorList>
    </citation>
    <scope>NUCLEOTIDE SEQUENCE [LARGE SCALE GENOMIC DNA]</scope>
    <source>
        <strain evidence="3 4">CBS 185.66</strain>
    </source>
</reference>
<feature type="compositionally biased region" description="Low complexity" evidence="1">
    <location>
        <begin position="136"/>
        <end position="158"/>
    </location>
</feature>
<evidence type="ECO:0000313" key="3">
    <source>
        <dbReference type="EMBL" id="TVY26466.1"/>
    </source>
</evidence>
<keyword evidence="2" id="KW-0812">Transmembrane</keyword>
<evidence type="ECO:0000313" key="4">
    <source>
        <dbReference type="Proteomes" id="UP000431533"/>
    </source>
</evidence>
<protein>
    <submittedName>
        <fullName evidence="3">Uncharacterized protein</fullName>
    </submittedName>
</protein>
<accession>A0A8H8R2H1</accession>
<feature type="compositionally biased region" description="Basic and acidic residues" evidence="1">
    <location>
        <begin position="574"/>
        <end position="586"/>
    </location>
</feature>
<feature type="region of interest" description="Disordered" evidence="1">
    <location>
        <begin position="134"/>
        <end position="189"/>
    </location>
</feature>
<sequence>MSTSANLPAGFSITSINGIRCTAVPRSLTTLSGSAATAASSLEAATSSTSTSTSTTATATATTQTSTPITSTTSTQTQNTPDVVSSSIASSTTVIAAVVSSDLIQVTPTTAATTAPPAVTNTTTPVAQASAVVIPDTSTSESSDSVTSAASTASKGTDPTTSSSTPIAVAQSEVRSSATATTDLNSNNGFQSLAMSKSAATMTSAAPSSSKSATEGGIATTPRLSPGPVVGGVLGSIGFIAGVALLFWFLRKRRRDRNSLLTPLTTGTRSEFNENDGRSGGRRNFGETWRSDMGSQGDRLRSAASRLKTGLLGIGVSLKSKVVGDRSDRPGVNLNRGNSQFLDGPIPQHSRNNSVLSNGAGPHTVKERLDDWWESFREKVKFRKNNEPADPFAAARGMTEKQASLNKPPDFSQLLGMDDRELQVQAERRRTSFKTQSGSSLPPLGSLVLNFGDNPFADPITAATTTTTNSNKQNQAWRPPNRQSGRLRTNSDPFADPISQPQPSMPKPNTYVADIRRSRGQSVDATKKGPSMYGRPPSTNPATSRYPSTIAPSRDSYRDTVFSSLSANARKGKGRSDPFDLERPELWRTNGNGNVNVLSSNRASSRQRGASMGARESANLYPTPLRTYDLPTPRVVSTATSRVVSNETYMSKYSSGIGSEWGDPGPDLGPGSGNSSLKGNVSSSSSGGSAHGVQGQGMSGTSRGQELASRGDEDVSPVSFEKGAGIGNGNGVGKAM</sequence>
<feature type="compositionally biased region" description="Low complexity" evidence="1">
    <location>
        <begin position="673"/>
        <end position="693"/>
    </location>
</feature>
<feature type="region of interest" description="Disordered" evidence="1">
    <location>
        <begin position="660"/>
        <end position="736"/>
    </location>
</feature>
<feature type="region of interest" description="Disordered" evidence="1">
    <location>
        <begin position="42"/>
        <end position="82"/>
    </location>
</feature>
<dbReference type="RefSeq" id="XP_031005254.1">
    <property type="nucleotide sequence ID" value="XM_031148521.1"/>
</dbReference>
<dbReference type="OrthoDB" id="5240840at2759"/>
<organism evidence="3 4">
    <name type="scientific">Lachnellula hyalina</name>
    <dbReference type="NCBI Taxonomy" id="1316788"/>
    <lineage>
        <taxon>Eukaryota</taxon>
        <taxon>Fungi</taxon>
        <taxon>Dikarya</taxon>
        <taxon>Ascomycota</taxon>
        <taxon>Pezizomycotina</taxon>
        <taxon>Leotiomycetes</taxon>
        <taxon>Helotiales</taxon>
        <taxon>Lachnaceae</taxon>
        <taxon>Lachnellula</taxon>
    </lineage>
</organism>
<feature type="region of interest" description="Disordered" evidence="1">
    <location>
        <begin position="459"/>
        <end position="618"/>
    </location>
</feature>
<feature type="transmembrane region" description="Helical" evidence="2">
    <location>
        <begin position="229"/>
        <end position="250"/>
    </location>
</feature>
<proteinExistence type="predicted"/>
<feature type="compositionally biased region" description="Polar residues" evidence="1">
    <location>
        <begin position="540"/>
        <end position="551"/>
    </location>
</feature>